<dbReference type="PANTHER" id="PTHR10799">
    <property type="entry name" value="SNF2/RAD54 HELICASE FAMILY"/>
    <property type="match status" value="1"/>
</dbReference>
<accession>A0AAJ5JXV1</accession>
<dbReference type="PROSITE" id="PS51192">
    <property type="entry name" value="HELICASE_ATP_BIND_1"/>
    <property type="match status" value="1"/>
</dbReference>
<sequence>MDLKRVPPAFFSMPAVSAALRLNVKAVTDLGLTRTRFGYRGQSQVKEAGRIYRQSFMLSGEGIFTGGECGCGQKGCPHLARVLLNPTLERALAAAEGETEEAERLPEPVPPSPESEAEEDTGPLPPLASPLRSWLSYAADLGGRPEPAETPLRFELDVQVRARSAREVLTLRVWRTGLRNGHLSRLAVYPLPHALRWSHGAADAKSLPRYARPDRDVLQLLALGAESGVQGGEETWFLGNHPLTDTLLTRLLDTGRLYWAGRSEPLRPGPGQPVTYAWEMDAGGVQRPTLALPEGVRVLPVSPRWYVDEAAGTLGRLTSALPPALEDAFLGVPPVPPAQAASFARALRESFPGLDVPTPRPVRTIRAPLKYRPVLTLREEPVEVSRRQGWRRVTSLERLGVAHLAHHYDGKPLDLERQNYVDGVLHLASRDPAAEKKASGQVTRTGLKRLQTLQPRGDHIRHPQAQALYTFANEADWQRFLTAEMPKLEAKGFRVELDPSFPYRFAEVEDWYGEAEEEGGWFTLELGVIVDGQRHSLIPILVSLIAEHPELFTPEALAALKDDDLITARLPDGRRLPLPAGRVRAILSVLVELHLRELPDGPLRLPILDAARLAMLDEALHARWLGADRLLELGRRLRSFQGVKEITPPAGLNANLRPYQQQGLAWLQFLREYDLGGILADDMGLGKTAQTLAHLQTEKEAGRADRPSLVVAPTSVLSNWRAEAARFTPGLKVLTLHGPARKADFARIPEYDLVLSTYPLLPRDVDQLREHEFHLLVLDEAQNIKNPKSAAAKAAGALKARHRLALTGTPLENHLGELWSQFNFLTPGLLHDEKTFRELYRTPIEKQGDRARQAALAARVKPFILRREKRDVAKELPPKTEIPVRVTLDGDQRDLYETVRVTMLERVREELDARGLARSTVAILDALLKLRQAVTDPRLVKLEAARKVKGSAKLDWLTQNLPQMVEEGRRILIFSQFATLLGLLEDTLSELDLPYAKLTGQTKDRATPVQRFQNGEVPVFLISLKAGGVGLNLTAADTVIHLDPWWNPAAENQATDRAYRIGQDKPVFVYKLIAAGSVEERILDLQNRKAALAKGVLDGGLTSATQLTTGDLEVLFAPLEEEEPLPA</sequence>
<keyword evidence="8" id="KW-1185">Reference proteome</keyword>
<evidence type="ECO:0000256" key="2">
    <source>
        <dbReference type="SAM" id="MobiDB-lite"/>
    </source>
</evidence>
<dbReference type="Gene3D" id="3.40.50.300">
    <property type="entry name" value="P-loop containing nucleotide triphosphate hydrolases"/>
    <property type="match status" value="1"/>
</dbReference>
<gene>
    <name evidence="6" type="ORF">FCS05_15290</name>
    <name evidence="5" type="ORF">HNQ10_003537</name>
</gene>
<dbReference type="EMBL" id="JACHFV010000013">
    <property type="protein sequence ID" value="MBB5296684.1"/>
    <property type="molecule type" value="Genomic_DNA"/>
</dbReference>
<dbReference type="InterPro" id="IPR027417">
    <property type="entry name" value="P-loop_NTPase"/>
</dbReference>
<dbReference type="SMART" id="SM00490">
    <property type="entry name" value="HELICc"/>
    <property type="match status" value="1"/>
</dbReference>
<organism evidence="6 7">
    <name type="scientific">Deinococcus metallilatus</name>
    <dbReference type="NCBI Taxonomy" id="1211322"/>
    <lineage>
        <taxon>Bacteria</taxon>
        <taxon>Thermotogati</taxon>
        <taxon>Deinococcota</taxon>
        <taxon>Deinococci</taxon>
        <taxon>Deinococcales</taxon>
        <taxon>Deinococcaceae</taxon>
        <taxon>Deinococcus</taxon>
    </lineage>
</organism>
<dbReference type="Pfam" id="PF00176">
    <property type="entry name" value="SNF2-rel_dom"/>
    <property type="match status" value="1"/>
</dbReference>
<dbReference type="AlphaFoldDB" id="A0AAJ5JXV1"/>
<keyword evidence="6" id="KW-0067">ATP-binding</keyword>
<comment type="caution">
    <text evidence="6">The sequence shown here is derived from an EMBL/GenBank/DDBJ whole genome shotgun (WGS) entry which is preliminary data.</text>
</comment>
<dbReference type="CDD" id="cd18012">
    <property type="entry name" value="DEXQc_arch_SWI2_SNF2"/>
    <property type="match status" value="1"/>
</dbReference>
<feature type="domain" description="Helicase ATP-binding" evidence="3">
    <location>
        <begin position="668"/>
        <end position="828"/>
    </location>
</feature>
<dbReference type="Proteomes" id="UP000308000">
    <property type="component" value="Unassembled WGS sequence"/>
</dbReference>
<evidence type="ECO:0000313" key="5">
    <source>
        <dbReference type="EMBL" id="MBB5296684.1"/>
    </source>
</evidence>
<feature type="region of interest" description="Disordered" evidence="2">
    <location>
        <begin position="94"/>
        <end position="127"/>
    </location>
</feature>
<evidence type="ECO:0000313" key="7">
    <source>
        <dbReference type="Proteomes" id="UP000308000"/>
    </source>
</evidence>
<dbReference type="GO" id="GO:0005524">
    <property type="term" value="F:ATP binding"/>
    <property type="evidence" value="ECO:0007669"/>
    <property type="project" value="InterPro"/>
</dbReference>
<dbReference type="CDD" id="cd18793">
    <property type="entry name" value="SF2_C_SNF"/>
    <property type="match status" value="1"/>
</dbReference>
<reference evidence="6 7" key="1">
    <citation type="submission" date="2019-04" db="EMBL/GenBank/DDBJ databases">
        <title>Deinococcus metalilatus MA1002 mutant No.5.</title>
        <authorList>
            <person name="Park W."/>
            <person name="Park C."/>
        </authorList>
    </citation>
    <scope>NUCLEOTIDE SEQUENCE [LARGE SCALE GENOMIC DNA]</scope>
    <source>
        <strain evidence="6 7">MA1002-m5</strain>
    </source>
</reference>
<name>A0AAJ5JXV1_9DEIO</name>
<dbReference type="Proteomes" id="UP000536909">
    <property type="component" value="Unassembled WGS sequence"/>
</dbReference>
<evidence type="ECO:0000259" key="3">
    <source>
        <dbReference type="PROSITE" id="PS51192"/>
    </source>
</evidence>
<feature type="domain" description="Helicase C-terminal" evidence="4">
    <location>
        <begin position="956"/>
        <end position="1113"/>
    </location>
</feature>
<proteinExistence type="predicted"/>
<evidence type="ECO:0000256" key="1">
    <source>
        <dbReference type="ARBA" id="ARBA00022801"/>
    </source>
</evidence>
<dbReference type="SMART" id="SM00487">
    <property type="entry name" value="DEXDc"/>
    <property type="match status" value="1"/>
</dbReference>
<dbReference type="Pfam" id="PF00271">
    <property type="entry name" value="Helicase_C"/>
    <property type="match status" value="1"/>
</dbReference>
<evidence type="ECO:0000313" key="8">
    <source>
        <dbReference type="Proteomes" id="UP000536909"/>
    </source>
</evidence>
<dbReference type="InterPro" id="IPR038718">
    <property type="entry name" value="SNF2-like_sf"/>
</dbReference>
<keyword evidence="6" id="KW-0547">Nucleotide-binding</keyword>
<dbReference type="RefSeq" id="WP_129119546.1">
    <property type="nucleotide sequence ID" value="NZ_BSUI01000001.1"/>
</dbReference>
<evidence type="ECO:0000259" key="4">
    <source>
        <dbReference type="PROSITE" id="PS51194"/>
    </source>
</evidence>
<keyword evidence="6" id="KW-0347">Helicase</keyword>
<dbReference type="InterPro" id="IPR000330">
    <property type="entry name" value="SNF2_N"/>
</dbReference>
<reference evidence="5 8" key="2">
    <citation type="submission" date="2020-08" db="EMBL/GenBank/DDBJ databases">
        <title>Genomic Encyclopedia of Type Strains, Phase IV (KMG-IV): sequencing the most valuable type-strain genomes for metagenomic binning, comparative biology and taxonomic classification.</title>
        <authorList>
            <person name="Goeker M."/>
        </authorList>
    </citation>
    <scope>NUCLEOTIDE SEQUENCE [LARGE SCALE GENOMIC DNA]</scope>
    <source>
        <strain evidence="5 8">DSM 105434</strain>
    </source>
</reference>
<dbReference type="Gene3D" id="3.40.50.10810">
    <property type="entry name" value="Tandem AAA-ATPase domain"/>
    <property type="match status" value="1"/>
</dbReference>
<dbReference type="SUPFAM" id="SSF52540">
    <property type="entry name" value="P-loop containing nucleoside triphosphate hydrolases"/>
    <property type="match status" value="2"/>
</dbReference>
<protein>
    <submittedName>
        <fullName evidence="6">DEAD/DEAH box helicase</fullName>
    </submittedName>
    <submittedName>
        <fullName evidence="5">Superfamily II DNA or RNA helicase</fullName>
    </submittedName>
</protein>
<dbReference type="PROSITE" id="PS51194">
    <property type="entry name" value="HELICASE_CTER"/>
    <property type="match status" value="1"/>
</dbReference>
<evidence type="ECO:0000313" key="6">
    <source>
        <dbReference type="EMBL" id="TLK24216.1"/>
    </source>
</evidence>
<keyword evidence="1" id="KW-0378">Hydrolase</keyword>
<dbReference type="InterPro" id="IPR001650">
    <property type="entry name" value="Helicase_C-like"/>
</dbReference>
<dbReference type="InterPro" id="IPR049730">
    <property type="entry name" value="SNF2/RAD54-like_C"/>
</dbReference>
<dbReference type="EMBL" id="VBRC01000011">
    <property type="protein sequence ID" value="TLK24216.1"/>
    <property type="molecule type" value="Genomic_DNA"/>
</dbReference>
<dbReference type="InterPro" id="IPR014001">
    <property type="entry name" value="Helicase_ATP-bd"/>
</dbReference>
<dbReference type="FunFam" id="3.40.50.10810:FF:000091">
    <property type="entry name" value="DNA helicase, SNF2/RAD54 family"/>
    <property type="match status" value="1"/>
</dbReference>
<dbReference type="GO" id="GO:0016787">
    <property type="term" value="F:hydrolase activity"/>
    <property type="evidence" value="ECO:0007669"/>
    <property type="project" value="UniProtKB-KW"/>
</dbReference>
<dbReference type="GO" id="GO:0004386">
    <property type="term" value="F:helicase activity"/>
    <property type="evidence" value="ECO:0007669"/>
    <property type="project" value="UniProtKB-KW"/>
</dbReference>